<gene>
    <name evidence="1" type="ORF">CTI12_AA135330</name>
</gene>
<proteinExistence type="predicted"/>
<organism evidence="1 2">
    <name type="scientific">Artemisia annua</name>
    <name type="common">Sweet wormwood</name>
    <dbReference type="NCBI Taxonomy" id="35608"/>
    <lineage>
        <taxon>Eukaryota</taxon>
        <taxon>Viridiplantae</taxon>
        <taxon>Streptophyta</taxon>
        <taxon>Embryophyta</taxon>
        <taxon>Tracheophyta</taxon>
        <taxon>Spermatophyta</taxon>
        <taxon>Magnoliopsida</taxon>
        <taxon>eudicotyledons</taxon>
        <taxon>Gunneridae</taxon>
        <taxon>Pentapetalae</taxon>
        <taxon>asterids</taxon>
        <taxon>campanulids</taxon>
        <taxon>Asterales</taxon>
        <taxon>Asteraceae</taxon>
        <taxon>Asteroideae</taxon>
        <taxon>Anthemideae</taxon>
        <taxon>Artemisiinae</taxon>
        <taxon>Artemisia</taxon>
    </lineage>
</organism>
<keyword evidence="2" id="KW-1185">Reference proteome</keyword>
<dbReference type="Proteomes" id="UP000245207">
    <property type="component" value="Unassembled WGS sequence"/>
</dbReference>
<comment type="caution">
    <text evidence="1">The sequence shown here is derived from an EMBL/GenBank/DDBJ whole genome shotgun (WGS) entry which is preliminary data.</text>
</comment>
<protein>
    <submittedName>
        <fullName evidence="1">Uncharacterized protein</fullName>
    </submittedName>
</protein>
<evidence type="ECO:0000313" key="1">
    <source>
        <dbReference type="EMBL" id="PWA86949.1"/>
    </source>
</evidence>
<accession>A0A2U1PMH9</accession>
<reference evidence="1 2" key="1">
    <citation type="journal article" date="2018" name="Mol. Plant">
        <title>The genome of Artemisia annua provides insight into the evolution of Asteraceae family and artemisinin biosynthesis.</title>
        <authorList>
            <person name="Shen Q."/>
            <person name="Zhang L."/>
            <person name="Liao Z."/>
            <person name="Wang S."/>
            <person name="Yan T."/>
            <person name="Shi P."/>
            <person name="Liu M."/>
            <person name="Fu X."/>
            <person name="Pan Q."/>
            <person name="Wang Y."/>
            <person name="Lv Z."/>
            <person name="Lu X."/>
            <person name="Zhang F."/>
            <person name="Jiang W."/>
            <person name="Ma Y."/>
            <person name="Chen M."/>
            <person name="Hao X."/>
            <person name="Li L."/>
            <person name="Tang Y."/>
            <person name="Lv G."/>
            <person name="Zhou Y."/>
            <person name="Sun X."/>
            <person name="Brodelius P.E."/>
            <person name="Rose J.K.C."/>
            <person name="Tang K."/>
        </authorList>
    </citation>
    <scope>NUCLEOTIDE SEQUENCE [LARGE SCALE GENOMIC DNA]</scope>
    <source>
        <strain evidence="2">cv. Huhao1</strain>
        <tissue evidence="1">Leaf</tissue>
    </source>
</reference>
<evidence type="ECO:0000313" key="2">
    <source>
        <dbReference type="Proteomes" id="UP000245207"/>
    </source>
</evidence>
<dbReference type="AlphaFoldDB" id="A0A2U1PMH9"/>
<sequence length="111" mass="12568">MGNCCGGSLSEYDDNASGNVPTIELDNNALELELDNNGSSSSGVPSINVVERRGKVWKCYECPSERTFYAYKTSQEHNKDFHPKYLKFCHNCNTPFKKPKARETHERTCEV</sequence>
<dbReference type="EMBL" id="PKPP01000964">
    <property type="protein sequence ID" value="PWA86949.1"/>
    <property type="molecule type" value="Genomic_DNA"/>
</dbReference>
<name>A0A2U1PMH9_ARTAN</name>